<dbReference type="EMBL" id="CP001738">
    <property type="protein sequence ID" value="ACY99347.1"/>
    <property type="molecule type" value="Genomic_DNA"/>
</dbReference>
<feature type="transmembrane region" description="Helical" evidence="7">
    <location>
        <begin position="198"/>
        <end position="217"/>
    </location>
</feature>
<dbReference type="InterPro" id="IPR032694">
    <property type="entry name" value="CopC/D"/>
</dbReference>
<feature type="transmembrane region" description="Helical" evidence="7">
    <location>
        <begin position="554"/>
        <end position="571"/>
    </location>
</feature>
<evidence type="ECO:0000256" key="2">
    <source>
        <dbReference type="ARBA" id="ARBA00022475"/>
    </source>
</evidence>
<evidence type="ECO:0000256" key="6">
    <source>
        <dbReference type="SAM" id="MobiDB-lite"/>
    </source>
</evidence>
<feature type="transmembrane region" description="Helical" evidence="7">
    <location>
        <begin position="266"/>
        <end position="290"/>
    </location>
</feature>
<gene>
    <name evidence="9" type="ordered locus">Tcur_3816</name>
</gene>
<dbReference type="Proteomes" id="UP000001918">
    <property type="component" value="Chromosome"/>
</dbReference>
<feature type="transmembrane region" description="Helical" evidence="7">
    <location>
        <begin position="302"/>
        <end position="323"/>
    </location>
</feature>
<name>D1AD38_THECD</name>
<evidence type="ECO:0000256" key="3">
    <source>
        <dbReference type="ARBA" id="ARBA00022692"/>
    </source>
</evidence>
<dbReference type="AlphaFoldDB" id="D1AD38"/>
<keyword evidence="4 7" id="KW-1133">Transmembrane helix</keyword>
<feature type="compositionally biased region" description="Low complexity" evidence="6">
    <location>
        <begin position="12"/>
        <end position="22"/>
    </location>
</feature>
<protein>
    <submittedName>
        <fullName evidence="9">Copper resistance D domain protein</fullName>
    </submittedName>
</protein>
<feature type="transmembrane region" description="Helical" evidence="7">
    <location>
        <begin position="173"/>
        <end position="191"/>
    </location>
</feature>
<feature type="transmembrane region" description="Helical" evidence="7">
    <location>
        <begin position="404"/>
        <end position="424"/>
    </location>
</feature>
<keyword evidence="3 7" id="KW-0812">Transmembrane</keyword>
<dbReference type="eggNOG" id="COG3336">
    <property type="taxonomic scope" value="Bacteria"/>
</dbReference>
<dbReference type="Pfam" id="PF05425">
    <property type="entry name" value="CopD"/>
    <property type="match status" value="1"/>
</dbReference>
<feature type="transmembrane region" description="Helical" evidence="7">
    <location>
        <begin position="344"/>
        <end position="364"/>
    </location>
</feature>
<keyword evidence="2" id="KW-1003">Cell membrane</keyword>
<reference evidence="9 10" key="1">
    <citation type="journal article" date="2011" name="Stand. Genomic Sci.">
        <title>Complete genome sequence of Thermomonospora curvata type strain (B9).</title>
        <authorList>
            <person name="Chertkov O."/>
            <person name="Sikorski J."/>
            <person name="Nolan M."/>
            <person name="Lapidus A."/>
            <person name="Lucas S."/>
            <person name="Del Rio T.G."/>
            <person name="Tice H."/>
            <person name="Cheng J.F."/>
            <person name="Goodwin L."/>
            <person name="Pitluck S."/>
            <person name="Liolios K."/>
            <person name="Ivanova N."/>
            <person name="Mavromatis K."/>
            <person name="Mikhailova N."/>
            <person name="Ovchinnikova G."/>
            <person name="Pati A."/>
            <person name="Chen A."/>
            <person name="Palaniappan K."/>
            <person name="Djao O.D."/>
            <person name="Land M."/>
            <person name="Hauser L."/>
            <person name="Chang Y.J."/>
            <person name="Jeffries C.D."/>
            <person name="Brettin T."/>
            <person name="Han C."/>
            <person name="Detter J.C."/>
            <person name="Rohde M."/>
            <person name="Goker M."/>
            <person name="Woyke T."/>
            <person name="Bristow J."/>
            <person name="Eisen J.A."/>
            <person name="Markowitz V."/>
            <person name="Hugenholtz P."/>
            <person name="Klenk H.P."/>
            <person name="Kyrpides N.C."/>
        </authorList>
    </citation>
    <scope>NUCLEOTIDE SEQUENCE [LARGE SCALE GENOMIC DNA]</scope>
    <source>
        <strain evidence="10">ATCC 19995 / DSM 43183 / JCM 3096 / KCTC 9072 / NBRC 15933 / NCIMB 10081 / Henssen B9</strain>
    </source>
</reference>
<evidence type="ECO:0000313" key="9">
    <source>
        <dbReference type="EMBL" id="ACY99347.1"/>
    </source>
</evidence>
<feature type="compositionally biased region" description="Pro residues" evidence="6">
    <location>
        <begin position="23"/>
        <end position="36"/>
    </location>
</feature>
<dbReference type="InterPro" id="IPR019108">
    <property type="entry name" value="Caa3_assmbl_CtaG-rel"/>
</dbReference>
<feature type="transmembrane region" description="Helical" evidence="7">
    <location>
        <begin position="229"/>
        <end position="254"/>
    </location>
</feature>
<dbReference type="HOGENOM" id="CLU_016803_0_0_11"/>
<keyword evidence="5 7" id="KW-0472">Membrane</keyword>
<evidence type="ECO:0000256" key="1">
    <source>
        <dbReference type="ARBA" id="ARBA00004651"/>
    </source>
</evidence>
<feature type="transmembrane region" description="Helical" evidence="7">
    <location>
        <begin position="89"/>
        <end position="113"/>
    </location>
</feature>
<evidence type="ECO:0000259" key="8">
    <source>
        <dbReference type="Pfam" id="PF05425"/>
    </source>
</evidence>
<feature type="transmembrane region" description="Helical" evidence="7">
    <location>
        <begin position="469"/>
        <end position="492"/>
    </location>
</feature>
<feature type="transmembrane region" description="Helical" evidence="7">
    <location>
        <begin position="620"/>
        <end position="640"/>
    </location>
</feature>
<feature type="transmembrane region" description="Helical" evidence="7">
    <location>
        <begin position="44"/>
        <end position="69"/>
    </location>
</feature>
<dbReference type="KEGG" id="tcu:Tcur_3816"/>
<evidence type="ECO:0000256" key="7">
    <source>
        <dbReference type="SAM" id="Phobius"/>
    </source>
</evidence>
<dbReference type="Pfam" id="PF09678">
    <property type="entry name" value="Caa3_CtaG"/>
    <property type="match status" value="1"/>
</dbReference>
<proteinExistence type="predicted"/>
<dbReference type="PANTHER" id="PTHR34820">
    <property type="entry name" value="INNER MEMBRANE PROTEIN YEBZ"/>
    <property type="match status" value="1"/>
</dbReference>
<comment type="subcellular location">
    <subcellularLocation>
        <location evidence="1">Cell membrane</location>
        <topology evidence="1">Multi-pass membrane protein</topology>
    </subcellularLocation>
</comment>
<feature type="transmembrane region" description="Helical" evidence="7">
    <location>
        <begin position="524"/>
        <end position="542"/>
    </location>
</feature>
<feature type="domain" description="Copper resistance protein D" evidence="8">
    <location>
        <begin position="265"/>
        <end position="361"/>
    </location>
</feature>
<feature type="transmembrane region" description="Helical" evidence="7">
    <location>
        <begin position="578"/>
        <end position="600"/>
    </location>
</feature>
<dbReference type="RefSeq" id="WP_012854131.1">
    <property type="nucleotide sequence ID" value="NC_013510.1"/>
</dbReference>
<dbReference type="GO" id="GO:0005886">
    <property type="term" value="C:plasma membrane"/>
    <property type="evidence" value="ECO:0007669"/>
    <property type="project" value="UniProtKB-SubCell"/>
</dbReference>
<keyword evidence="10" id="KW-1185">Reference proteome</keyword>
<dbReference type="PANTHER" id="PTHR34820:SF4">
    <property type="entry name" value="INNER MEMBRANE PROTEIN YEBZ"/>
    <property type="match status" value="1"/>
</dbReference>
<dbReference type="STRING" id="471852.Tcur_3816"/>
<dbReference type="eggNOG" id="COG1276">
    <property type="taxonomic scope" value="Bacteria"/>
</dbReference>
<accession>D1AD38</accession>
<dbReference type="InterPro" id="IPR008457">
    <property type="entry name" value="Cu-R_CopD_dom"/>
</dbReference>
<dbReference type="OrthoDB" id="5241646at2"/>
<evidence type="ECO:0000256" key="5">
    <source>
        <dbReference type="ARBA" id="ARBA00023136"/>
    </source>
</evidence>
<feature type="region of interest" description="Disordered" evidence="6">
    <location>
        <begin position="1"/>
        <end position="40"/>
    </location>
</feature>
<evidence type="ECO:0000256" key="4">
    <source>
        <dbReference type="ARBA" id="ARBA00022989"/>
    </source>
</evidence>
<sequence length="651" mass="66211">MRGLPPSGGATGDAAVRTAGGAAPPPGEEAAPPEPEGTPGSRGLLHLGVLAAAAALCALAAALYFGGALTTTVPWLEGSGGLTRGGLPVAELAVTGAGTVTVGLLLAGAVLLAGPDGRLPPPGLRCLRLARVSAAVWAAAALVSVALGTSYLLGKPVWQVTDGELLSFLTDLVRGRALAVVAAVAVTLAAAAGQVRSAAGAGALLLVALAGLLPQAVTGHPASSDDHALATFAMAVHVVAAAVWVGGLVALVALARPAARLLAVIVPRYSAVAGLCFAAVTVSGLVSAWVQVGGAEAVLGTRYGLLVVAKAALLGCLGWLGWLHRRVSIPALRARRERWVFLRLASVEVVVMAAAMALATGLSWTPPPAEDTGPTNPAGVLLGFTPPGPPSAAAYAFGRLPDPMFLTLVAAGAVLYPLGVLRLRRTGTGWPLRRTLAWYGGLLIVLAATCGGLARYSPALFSGHVAQHLALTLVAPVPLLLAAPAELALTALRPASGAVGRSPRDLLAALLDSRAVRWAGHPPVALALVVLTLYGFYTTPLFEASLRNRSLHSLAMAVFLLTGVFFVRAVIGGARWLPLALAFFHLSFGYAFLTAATVFAEDWYTALALVWAPPPEQDQQSAGLLVWAIGGLTTVALPLLSRRRGPAVPRS</sequence>
<evidence type="ECO:0000313" key="10">
    <source>
        <dbReference type="Proteomes" id="UP000001918"/>
    </source>
</evidence>
<feature type="transmembrane region" description="Helical" evidence="7">
    <location>
        <begin position="134"/>
        <end position="153"/>
    </location>
</feature>
<feature type="transmembrane region" description="Helical" evidence="7">
    <location>
        <begin position="436"/>
        <end position="457"/>
    </location>
</feature>
<organism evidence="9 10">
    <name type="scientific">Thermomonospora curvata (strain ATCC 19995 / DSM 43183 / JCM 3096 / KCTC 9072 / NBRC 15933 / NCIMB 10081 / Henssen B9)</name>
    <dbReference type="NCBI Taxonomy" id="471852"/>
    <lineage>
        <taxon>Bacteria</taxon>
        <taxon>Bacillati</taxon>
        <taxon>Actinomycetota</taxon>
        <taxon>Actinomycetes</taxon>
        <taxon>Streptosporangiales</taxon>
        <taxon>Thermomonosporaceae</taxon>
        <taxon>Thermomonospora</taxon>
    </lineage>
</organism>
<dbReference type="GO" id="GO:0006825">
    <property type="term" value="P:copper ion transport"/>
    <property type="evidence" value="ECO:0007669"/>
    <property type="project" value="InterPro"/>
</dbReference>